<dbReference type="Proteomes" id="UP000464671">
    <property type="component" value="Segment"/>
</dbReference>
<organism evidence="1 2">
    <name type="scientific">Flavobacterium phage vB_FspS_tant8-1</name>
    <dbReference type="NCBI Taxonomy" id="2686278"/>
    <lineage>
        <taxon>Viruses</taxon>
        <taxon>Duplodnaviria</taxon>
        <taxon>Heunggongvirae</taxon>
        <taxon>Uroviricota</taxon>
        <taxon>Caudoviricetes</taxon>
        <taxon>Tantvirus</taxon>
        <taxon>Tantvirus tant</taxon>
    </lineage>
</organism>
<gene>
    <name evidence="1" type="ORF">tant81_gp055</name>
</gene>
<evidence type="ECO:0000313" key="2">
    <source>
        <dbReference type="Proteomes" id="UP000464671"/>
    </source>
</evidence>
<name>A0A6B9LGT8_9CAUD</name>
<dbReference type="EMBL" id="MN812239">
    <property type="protein sequence ID" value="QHB40986.1"/>
    <property type="molecule type" value="Genomic_DNA"/>
</dbReference>
<accession>A0A6B9LGT8</accession>
<protein>
    <submittedName>
        <fullName evidence="1">Uncharacterized protein</fullName>
    </submittedName>
</protein>
<sequence>MKLTRILDGIPCQNYTNDWIEKNWENSINGDFVKNWELAPEYILDFKKPFWNGVEYVENLTIEEIQEIENKKNEEIETELYLKRIEDAKQIWARLSARFRIKKQQGVLDEATENIILSELKPVLDIVVPFGQWVTGQQLLIQIGDSVIGSELYNELFYIFDNYIQNNYSPIEIENSKISQEKK</sequence>
<proteinExistence type="predicted"/>
<evidence type="ECO:0000313" key="1">
    <source>
        <dbReference type="EMBL" id="QHB40986.1"/>
    </source>
</evidence>
<reference evidence="1 2" key="1">
    <citation type="journal article" date="2020" name="Viruses">
        <title>Diversity and Host Interactions Among Virulent and Temperate Baltic Sea Flavobacterium Phages.</title>
        <authorList>
            <person name="Nilsson E."/>
            <person name="Bayfield O.W."/>
            <person name="Lundin D."/>
            <person name="Antson A.A."/>
            <person name="Holmfeldt K."/>
        </authorList>
    </citation>
    <scope>NUCLEOTIDE SEQUENCE [LARGE SCALE GENOMIC DNA]</scope>
</reference>
<keyword evidence="2" id="KW-1185">Reference proteome</keyword>